<evidence type="ECO:0000313" key="2">
    <source>
        <dbReference type="Proteomes" id="UP001165960"/>
    </source>
</evidence>
<organism evidence="1 2">
    <name type="scientific">Entomophthora muscae</name>
    <dbReference type="NCBI Taxonomy" id="34485"/>
    <lineage>
        <taxon>Eukaryota</taxon>
        <taxon>Fungi</taxon>
        <taxon>Fungi incertae sedis</taxon>
        <taxon>Zoopagomycota</taxon>
        <taxon>Entomophthoromycotina</taxon>
        <taxon>Entomophthoromycetes</taxon>
        <taxon>Entomophthorales</taxon>
        <taxon>Entomophthoraceae</taxon>
        <taxon>Entomophthora</taxon>
    </lineage>
</organism>
<dbReference type="Proteomes" id="UP001165960">
    <property type="component" value="Unassembled WGS sequence"/>
</dbReference>
<name>A0ACC2SYH3_9FUNG</name>
<gene>
    <name evidence="1" type="ORF">DSO57_1001349</name>
</gene>
<sequence>MARVILLKTFLCAIDSWPVDFILDFFTIIFTSKKIYGTSNQASLNGGKARNVEAPVYTQAFDAGNKEADLYLTSNPYGFDLFNSHLASSSVPAPLPTPSQATNQPVNQNDNPDLKQIHAISQPAPLSQSGFSSCSPAPHTQNITAQILQEIVVLNLRGLIWDQITDQLQFTQAIIMQ</sequence>
<dbReference type="EMBL" id="QTSX02004263">
    <property type="protein sequence ID" value="KAJ9067236.1"/>
    <property type="molecule type" value="Genomic_DNA"/>
</dbReference>
<accession>A0ACC2SYH3</accession>
<comment type="caution">
    <text evidence="1">The sequence shown here is derived from an EMBL/GenBank/DDBJ whole genome shotgun (WGS) entry which is preliminary data.</text>
</comment>
<evidence type="ECO:0000313" key="1">
    <source>
        <dbReference type="EMBL" id="KAJ9067236.1"/>
    </source>
</evidence>
<protein>
    <submittedName>
        <fullName evidence="1">Uncharacterized protein</fullName>
    </submittedName>
</protein>
<reference evidence="1" key="1">
    <citation type="submission" date="2022-04" db="EMBL/GenBank/DDBJ databases">
        <title>Genome of the entomopathogenic fungus Entomophthora muscae.</title>
        <authorList>
            <person name="Elya C."/>
            <person name="Lovett B.R."/>
            <person name="Lee E."/>
            <person name="Macias A.M."/>
            <person name="Hajek A.E."/>
            <person name="De Bivort B.L."/>
            <person name="Kasson M.T."/>
            <person name="De Fine Licht H.H."/>
            <person name="Stajich J.E."/>
        </authorList>
    </citation>
    <scope>NUCLEOTIDE SEQUENCE</scope>
    <source>
        <strain evidence="1">Berkeley</strain>
    </source>
</reference>
<keyword evidence="2" id="KW-1185">Reference proteome</keyword>
<proteinExistence type="predicted"/>